<dbReference type="PANTHER" id="PTHR10695">
    <property type="entry name" value="DEPHOSPHO-COA KINASE-RELATED"/>
    <property type="match status" value="1"/>
</dbReference>
<gene>
    <name evidence="5" type="primary">coaE</name>
    <name evidence="7" type="ordered locus">Thein_1871</name>
</gene>
<dbReference type="CDD" id="cd02022">
    <property type="entry name" value="DPCK"/>
    <property type="match status" value="1"/>
</dbReference>
<evidence type="ECO:0000256" key="3">
    <source>
        <dbReference type="ARBA" id="ARBA00022840"/>
    </source>
</evidence>
<evidence type="ECO:0000256" key="5">
    <source>
        <dbReference type="HAMAP-Rule" id="MF_00376"/>
    </source>
</evidence>
<dbReference type="KEGG" id="tid:Thein_1871"/>
<dbReference type="STRING" id="667014.Thein_1871"/>
<dbReference type="AlphaFoldDB" id="F8AC91"/>
<dbReference type="SUPFAM" id="SSF52540">
    <property type="entry name" value="P-loop containing nucleoside triphosphate hydrolases"/>
    <property type="match status" value="1"/>
</dbReference>
<dbReference type="RefSeq" id="WP_013908465.1">
    <property type="nucleotide sequence ID" value="NC_015681.1"/>
</dbReference>
<dbReference type="HOGENOM" id="CLU_057180_1_1_0"/>
<dbReference type="HAMAP" id="MF_00376">
    <property type="entry name" value="Dephospho_CoA_kinase"/>
    <property type="match status" value="1"/>
</dbReference>
<dbReference type="Proteomes" id="UP000006793">
    <property type="component" value="Chromosome"/>
</dbReference>
<evidence type="ECO:0000256" key="6">
    <source>
        <dbReference type="NCBIfam" id="TIGR00152"/>
    </source>
</evidence>
<dbReference type="eggNOG" id="COG0237">
    <property type="taxonomic scope" value="Bacteria"/>
</dbReference>
<organism evidence="7 8">
    <name type="scientific">Thermodesulfatator indicus (strain DSM 15286 / JCM 11887 / CIR29812)</name>
    <dbReference type="NCBI Taxonomy" id="667014"/>
    <lineage>
        <taxon>Bacteria</taxon>
        <taxon>Pseudomonadati</taxon>
        <taxon>Thermodesulfobacteriota</taxon>
        <taxon>Thermodesulfobacteria</taxon>
        <taxon>Thermodesulfobacteriales</taxon>
        <taxon>Thermodesulfatatoraceae</taxon>
        <taxon>Thermodesulfatator</taxon>
    </lineage>
</organism>
<dbReference type="OrthoDB" id="9812943at2"/>
<evidence type="ECO:0000313" key="7">
    <source>
        <dbReference type="EMBL" id="AEH45726.1"/>
    </source>
</evidence>
<dbReference type="EMBL" id="CP002683">
    <property type="protein sequence ID" value="AEH45726.1"/>
    <property type="molecule type" value="Genomic_DNA"/>
</dbReference>
<sequence length="195" mass="22468">MEHSNPIKIAITGPPAAGKTTVLSIFAQKGVPVFSADEEVKRLSQPCKPGFHLVVKKLGKDFLTKEGQLNRRKLLHAMLADPKTKKTLEEIFHPLVKKSLLDWFEKNKDKPLLVAEIPLLYQGSWEKIFDRVIWVTVPQEVLLERLSKRLKDERLAKDLLRCYQKDLPEKIFPDLVIESTSPLSKIEERIKNDFF</sequence>
<keyword evidence="8" id="KW-1185">Reference proteome</keyword>
<keyword evidence="3 5" id="KW-0067">ATP-binding</keyword>
<accession>F8AC91</accession>
<dbReference type="FunCoup" id="F8AC91">
    <property type="interactions" value="332"/>
</dbReference>
<reference evidence="7 8" key="2">
    <citation type="journal article" date="2012" name="Stand. Genomic Sci.">
        <title>Complete genome sequence of the thermophilic sulfate-reducing ocean bacterium Thermodesulfatator indicus type strain (CIR29812(T)).</title>
        <authorList>
            <person name="Anderson I."/>
            <person name="Saunders E."/>
            <person name="Lapidus A."/>
            <person name="Nolan M."/>
            <person name="Lucas S."/>
            <person name="Tice H."/>
            <person name="Del Rio T.G."/>
            <person name="Cheng J.F."/>
            <person name="Han C."/>
            <person name="Tapia R."/>
            <person name="Goodwin L.A."/>
            <person name="Pitluck S."/>
            <person name="Liolios K."/>
            <person name="Mavromatis K."/>
            <person name="Pagani I."/>
            <person name="Ivanova N."/>
            <person name="Mikhailova N."/>
            <person name="Pati A."/>
            <person name="Chen A."/>
            <person name="Palaniappan K."/>
            <person name="Land M."/>
            <person name="Hauser L."/>
            <person name="Jeffries C.D."/>
            <person name="Chang Y.J."/>
            <person name="Brambilla E.M."/>
            <person name="Rohde M."/>
            <person name="Spring S."/>
            <person name="Goker M."/>
            <person name="Detter J.C."/>
            <person name="Woyke T."/>
            <person name="Bristow J."/>
            <person name="Eisen J.A."/>
            <person name="Markowitz V."/>
            <person name="Hugenholtz P."/>
            <person name="Kyrpides N.C."/>
            <person name="Klenk H.P."/>
        </authorList>
    </citation>
    <scope>NUCLEOTIDE SEQUENCE [LARGE SCALE GENOMIC DNA]</scope>
    <source>
        <strain evidence="8">DSM 15286 / JCM 11887 / CIR29812</strain>
    </source>
</reference>
<dbReference type="GO" id="GO:0004140">
    <property type="term" value="F:dephospho-CoA kinase activity"/>
    <property type="evidence" value="ECO:0007669"/>
    <property type="project" value="UniProtKB-UniRule"/>
</dbReference>
<keyword evidence="4 5" id="KW-0173">Coenzyme A biosynthesis</keyword>
<feature type="binding site" evidence="5">
    <location>
        <begin position="16"/>
        <end position="21"/>
    </location>
    <ligand>
        <name>ATP</name>
        <dbReference type="ChEBI" id="CHEBI:30616"/>
    </ligand>
</feature>
<dbReference type="NCBIfam" id="TIGR00152">
    <property type="entry name" value="dephospho-CoA kinase"/>
    <property type="match status" value="1"/>
</dbReference>
<evidence type="ECO:0000313" key="8">
    <source>
        <dbReference type="Proteomes" id="UP000006793"/>
    </source>
</evidence>
<dbReference type="Gene3D" id="3.40.50.300">
    <property type="entry name" value="P-loop containing nucleotide triphosphate hydrolases"/>
    <property type="match status" value="1"/>
</dbReference>
<name>F8AC91_THEID</name>
<protein>
    <recommendedName>
        <fullName evidence="5 6">Dephospho-CoA kinase</fullName>
        <ecNumber evidence="5 6">2.7.1.24</ecNumber>
    </recommendedName>
    <alternativeName>
        <fullName evidence="5">Dephosphocoenzyme A kinase</fullName>
    </alternativeName>
</protein>
<comment type="function">
    <text evidence="5">Catalyzes the phosphorylation of the 3'-hydroxyl group of dephosphocoenzyme A to form coenzyme A.</text>
</comment>
<keyword evidence="2 5" id="KW-0547">Nucleotide-binding</keyword>
<keyword evidence="5" id="KW-0808">Transferase</keyword>
<dbReference type="Pfam" id="PF01121">
    <property type="entry name" value="CoaE"/>
    <property type="match status" value="1"/>
</dbReference>
<dbReference type="EC" id="2.7.1.24" evidence="5 6"/>
<evidence type="ECO:0000256" key="1">
    <source>
        <dbReference type="ARBA" id="ARBA00009018"/>
    </source>
</evidence>
<comment type="similarity">
    <text evidence="1 5">Belongs to the CoaE family.</text>
</comment>
<dbReference type="GO" id="GO:0005737">
    <property type="term" value="C:cytoplasm"/>
    <property type="evidence" value="ECO:0007669"/>
    <property type="project" value="UniProtKB-SubCell"/>
</dbReference>
<dbReference type="InParanoid" id="F8AC91"/>
<comment type="catalytic activity">
    <reaction evidence="5">
        <text>3'-dephospho-CoA + ATP = ADP + CoA + H(+)</text>
        <dbReference type="Rhea" id="RHEA:18245"/>
        <dbReference type="ChEBI" id="CHEBI:15378"/>
        <dbReference type="ChEBI" id="CHEBI:30616"/>
        <dbReference type="ChEBI" id="CHEBI:57287"/>
        <dbReference type="ChEBI" id="CHEBI:57328"/>
        <dbReference type="ChEBI" id="CHEBI:456216"/>
        <dbReference type="EC" id="2.7.1.24"/>
    </reaction>
</comment>
<reference evidence="8" key="1">
    <citation type="submission" date="2011-04" db="EMBL/GenBank/DDBJ databases">
        <title>The complete genome of Thermodesulfatator indicus DSM 15286.</title>
        <authorList>
            <person name="Lucas S."/>
            <person name="Copeland A."/>
            <person name="Lapidus A."/>
            <person name="Bruce D."/>
            <person name="Goodwin L."/>
            <person name="Pitluck S."/>
            <person name="Peters L."/>
            <person name="Kyrpides N."/>
            <person name="Mavromatis K."/>
            <person name="Pagani I."/>
            <person name="Ivanova N."/>
            <person name="Saunders L."/>
            <person name="Detter J.C."/>
            <person name="Tapia R."/>
            <person name="Han C."/>
            <person name="Land M."/>
            <person name="Hauser L."/>
            <person name="Markowitz V."/>
            <person name="Cheng J.-F."/>
            <person name="Hugenholtz P."/>
            <person name="Woyke T."/>
            <person name="Wu D."/>
            <person name="Spring S."/>
            <person name="Schroeder M."/>
            <person name="Brambilla E."/>
            <person name="Klenk H.-P."/>
            <person name="Eisen J.A."/>
        </authorList>
    </citation>
    <scope>NUCLEOTIDE SEQUENCE [LARGE SCALE GENOMIC DNA]</scope>
    <source>
        <strain evidence="8">DSM 15286 / JCM 11887 / CIR29812</strain>
    </source>
</reference>
<comment type="pathway">
    <text evidence="5">Cofactor biosynthesis; coenzyme A biosynthesis; CoA from (R)-pantothenate: step 5/5.</text>
</comment>
<keyword evidence="5 7" id="KW-0418">Kinase</keyword>
<dbReference type="InterPro" id="IPR001977">
    <property type="entry name" value="Depp_CoAkinase"/>
</dbReference>
<comment type="subcellular location">
    <subcellularLocation>
        <location evidence="5">Cytoplasm</location>
    </subcellularLocation>
</comment>
<evidence type="ECO:0000256" key="4">
    <source>
        <dbReference type="ARBA" id="ARBA00022993"/>
    </source>
</evidence>
<dbReference type="PANTHER" id="PTHR10695:SF46">
    <property type="entry name" value="BIFUNCTIONAL COENZYME A SYNTHASE-RELATED"/>
    <property type="match status" value="1"/>
</dbReference>
<dbReference type="PROSITE" id="PS51219">
    <property type="entry name" value="DPCK"/>
    <property type="match status" value="1"/>
</dbReference>
<dbReference type="UniPathway" id="UPA00241">
    <property type="reaction ID" value="UER00356"/>
</dbReference>
<evidence type="ECO:0000256" key="2">
    <source>
        <dbReference type="ARBA" id="ARBA00022741"/>
    </source>
</evidence>
<dbReference type="InterPro" id="IPR027417">
    <property type="entry name" value="P-loop_NTPase"/>
</dbReference>
<dbReference type="GO" id="GO:0005524">
    <property type="term" value="F:ATP binding"/>
    <property type="evidence" value="ECO:0007669"/>
    <property type="project" value="UniProtKB-UniRule"/>
</dbReference>
<keyword evidence="5" id="KW-0963">Cytoplasm</keyword>
<proteinExistence type="inferred from homology"/>
<dbReference type="PaxDb" id="667014-Thein_1871"/>
<dbReference type="GO" id="GO:0015937">
    <property type="term" value="P:coenzyme A biosynthetic process"/>
    <property type="evidence" value="ECO:0007669"/>
    <property type="project" value="UniProtKB-UniRule"/>
</dbReference>